<proteinExistence type="predicted"/>
<sequence length="447" mass="50905">MKSQVKLVRCKTGLCNNGAKFLLQHHLWFNGSFIGHGRLVQGVAAAAAPTAALKIAAGFLKTRLAREQHHAQPNGLSRDDGKRPDGITLVPWIKGQPLVWDVTVVDTLVNSYVLKTPAVSGFAAEMACKRKHSKYSSIISSNYIFKGLAFETLGPWCKETIDFINVIGNRLIAESGDSKSKKFLFERISLAIQRGNAASIQGTFPDSALLWEIFALGRIVAFREAGLLNREIAFRVDRSVVTVVRICQIWKEERRGIKRRPIGQPRQTVSRQIGDQWFAEEGRPVSMKTIYRRIRSFGLLSYRPRLVLDIVVKDWTEEWHNMVFTDESRFCLGMHSGRRQVRRRRGERPDIEFAFERPAHRTVGVMPIFRQDNARSHIIARRTLQFLNEAGVNISPWPARSPDLNPIEQVWDMIGRRLTILHRPPQTLAQLQHEIQVAWNQVPQAVK</sequence>
<dbReference type="EMBL" id="JABDTM020027483">
    <property type="protein sequence ID" value="KAH0810441.1"/>
    <property type="molecule type" value="Genomic_DNA"/>
</dbReference>
<protein>
    <recommendedName>
        <fullName evidence="3">Tc1-like transposase DDE domain-containing protein</fullName>
    </recommendedName>
</protein>
<accession>A0A8J6LF71</accession>
<dbReference type="Gene3D" id="3.30.420.10">
    <property type="entry name" value="Ribonuclease H-like superfamily/Ribonuclease H"/>
    <property type="match status" value="2"/>
</dbReference>
<dbReference type="Proteomes" id="UP000719412">
    <property type="component" value="Unassembled WGS sequence"/>
</dbReference>
<organism evidence="1 2">
    <name type="scientific">Tenebrio molitor</name>
    <name type="common">Yellow mealworm beetle</name>
    <dbReference type="NCBI Taxonomy" id="7067"/>
    <lineage>
        <taxon>Eukaryota</taxon>
        <taxon>Metazoa</taxon>
        <taxon>Ecdysozoa</taxon>
        <taxon>Arthropoda</taxon>
        <taxon>Hexapoda</taxon>
        <taxon>Insecta</taxon>
        <taxon>Pterygota</taxon>
        <taxon>Neoptera</taxon>
        <taxon>Endopterygota</taxon>
        <taxon>Coleoptera</taxon>
        <taxon>Polyphaga</taxon>
        <taxon>Cucujiformia</taxon>
        <taxon>Tenebrionidae</taxon>
        <taxon>Tenebrio</taxon>
    </lineage>
</organism>
<evidence type="ECO:0000313" key="2">
    <source>
        <dbReference type="Proteomes" id="UP000719412"/>
    </source>
</evidence>
<evidence type="ECO:0000313" key="1">
    <source>
        <dbReference type="EMBL" id="KAH0810441.1"/>
    </source>
</evidence>
<dbReference type="InterPro" id="IPR036397">
    <property type="entry name" value="RNaseH_sf"/>
</dbReference>
<evidence type="ECO:0008006" key="3">
    <source>
        <dbReference type="Google" id="ProtNLM"/>
    </source>
</evidence>
<reference evidence="1" key="1">
    <citation type="journal article" date="2020" name="J Insects Food Feed">
        <title>The yellow mealworm (Tenebrio molitor) genome: a resource for the emerging insects as food and feed industry.</title>
        <authorList>
            <person name="Eriksson T."/>
            <person name="Andere A."/>
            <person name="Kelstrup H."/>
            <person name="Emery V."/>
            <person name="Picard C."/>
        </authorList>
    </citation>
    <scope>NUCLEOTIDE SEQUENCE</scope>
    <source>
        <strain evidence="1">Stoneville</strain>
        <tissue evidence="1">Whole head</tissue>
    </source>
</reference>
<reference evidence="1" key="2">
    <citation type="submission" date="2021-08" db="EMBL/GenBank/DDBJ databases">
        <authorList>
            <person name="Eriksson T."/>
        </authorList>
    </citation>
    <scope>NUCLEOTIDE SEQUENCE</scope>
    <source>
        <strain evidence="1">Stoneville</strain>
        <tissue evidence="1">Whole head</tissue>
    </source>
</reference>
<dbReference type="GO" id="GO:0003676">
    <property type="term" value="F:nucleic acid binding"/>
    <property type="evidence" value="ECO:0007669"/>
    <property type="project" value="InterPro"/>
</dbReference>
<keyword evidence="2" id="KW-1185">Reference proteome</keyword>
<dbReference type="AlphaFoldDB" id="A0A8J6LF71"/>
<name>A0A8J6LF71_TENMO</name>
<gene>
    <name evidence="1" type="ORF">GEV33_012350</name>
</gene>
<comment type="caution">
    <text evidence="1">The sequence shown here is derived from an EMBL/GenBank/DDBJ whole genome shotgun (WGS) entry which is preliminary data.</text>
</comment>